<evidence type="ECO:0000313" key="6">
    <source>
        <dbReference type="EMBL" id="CEF65818.1"/>
    </source>
</evidence>
<dbReference type="WormBase" id="SRAE_2000049300">
    <property type="protein sequence ID" value="SRP07904"/>
    <property type="gene ID" value="WBGene00260688"/>
</dbReference>
<dbReference type="STRING" id="34506.A0A090LCH6"/>
<dbReference type="AlphaFoldDB" id="A0A090LCH6"/>
<evidence type="ECO:0000256" key="3">
    <source>
        <dbReference type="ARBA" id="ARBA00013252"/>
    </source>
</evidence>
<reference evidence="8" key="2">
    <citation type="submission" date="2020-12" db="UniProtKB">
        <authorList>
            <consortium name="WormBaseParasite"/>
        </authorList>
    </citation>
    <scope>IDENTIFICATION</scope>
</reference>
<dbReference type="PANTHER" id="PTHR12599">
    <property type="entry name" value="PTERIN-4-ALPHA-CARBINOLAMINE DEHYDRATASE"/>
    <property type="match status" value="1"/>
</dbReference>
<dbReference type="PANTHER" id="PTHR12599:SF0">
    <property type="entry name" value="PTERIN-4-ALPHA-CARBINOLAMINE DEHYDRATASE"/>
    <property type="match status" value="1"/>
</dbReference>
<reference evidence="6 7" key="1">
    <citation type="submission" date="2014-09" db="EMBL/GenBank/DDBJ databases">
        <authorList>
            <person name="Martin A.A."/>
        </authorList>
    </citation>
    <scope>NUCLEOTIDE SEQUENCE</scope>
    <source>
        <strain evidence="7">ED321</strain>
        <strain evidence="6">ED321 Heterogonic</strain>
    </source>
</reference>
<dbReference type="Gene3D" id="3.30.1360.20">
    <property type="entry name" value="Transcriptional coactivator/pterin dehydratase"/>
    <property type="match status" value="1"/>
</dbReference>
<gene>
    <name evidence="6 8 9" type="ORF">SRAE_2000049300</name>
</gene>
<keyword evidence="7" id="KW-1185">Reference proteome</keyword>
<evidence type="ECO:0000313" key="8">
    <source>
        <dbReference type="WBParaSite" id="SRAE_2000049300.1"/>
    </source>
</evidence>
<dbReference type="InterPro" id="IPR036428">
    <property type="entry name" value="PCD_sf"/>
</dbReference>
<evidence type="ECO:0000256" key="5">
    <source>
        <dbReference type="ARBA" id="ARBA00030497"/>
    </source>
</evidence>
<evidence type="ECO:0000256" key="1">
    <source>
        <dbReference type="ARBA" id="ARBA00001554"/>
    </source>
</evidence>
<protein>
    <recommendedName>
        <fullName evidence="3">4a-hydroxytetrahydrobiopterin dehydratase</fullName>
        <ecNumber evidence="3">4.2.1.96</ecNumber>
    </recommendedName>
    <alternativeName>
        <fullName evidence="5">4-alpha-hydroxy-tetrahydropterin dehydratase</fullName>
    </alternativeName>
</protein>
<dbReference type="SUPFAM" id="SSF55248">
    <property type="entry name" value="PCD-like"/>
    <property type="match status" value="1"/>
</dbReference>
<dbReference type="Proteomes" id="UP000035682">
    <property type="component" value="Unplaced"/>
</dbReference>
<evidence type="ECO:0000256" key="4">
    <source>
        <dbReference type="ARBA" id="ARBA00023239"/>
    </source>
</evidence>
<evidence type="ECO:0000313" key="7">
    <source>
        <dbReference type="Proteomes" id="UP000035682"/>
    </source>
</evidence>
<name>A0A090LCH6_STRRB</name>
<evidence type="ECO:0000313" key="9">
    <source>
        <dbReference type="WormBase" id="SRAE_2000049300"/>
    </source>
</evidence>
<dbReference type="GeneID" id="36378182"/>
<dbReference type="NCBIfam" id="NF002018">
    <property type="entry name" value="PRK00823.1-3"/>
    <property type="match status" value="1"/>
</dbReference>
<dbReference type="Pfam" id="PF01329">
    <property type="entry name" value="Pterin_4a"/>
    <property type="match status" value="1"/>
</dbReference>
<dbReference type="WBParaSite" id="SRAE_2000049300.1">
    <property type="protein sequence ID" value="SRAE_2000049300.1"/>
    <property type="gene ID" value="WBGene00260688"/>
</dbReference>
<dbReference type="EMBL" id="LN609529">
    <property type="protein sequence ID" value="CEF65818.1"/>
    <property type="molecule type" value="Genomic_DNA"/>
</dbReference>
<dbReference type="OrthoDB" id="277398at2759"/>
<dbReference type="EC" id="4.2.1.96" evidence="3"/>
<dbReference type="CDD" id="cd00914">
    <property type="entry name" value="PCD_DCoH_subfamily_b"/>
    <property type="match status" value="1"/>
</dbReference>
<dbReference type="GO" id="GO:0006729">
    <property type="term" value="P:tetrahydrobiopterin biosynthetic process"/>
    <property type="evidence" value="ECO:0007669"/>
    <property type="project" value="InterPro"/>
</dbReference>
<sequence>MLIKEPLRFSLRYFIALTTDERNTLLLPLLENGWKLVNNRDAINKVIIFKDFNQAFGFMTKVSLMAEKMNHHPEWFNVYNKVDITLSTHDVGGLSNNDIKLATFIDNNI</sequence>
<dbReference type="HAMAP" id="MF_00434">
    <property type="entry name" value="Pterin_4_alpha"/>
    <property type="match status" value="1"/>
</dbReference>
<organism evidence="6">
    <name type="scientific">Strongyloides ratti</name>
    <name type="common">Parasitic roundworm</name>
    <dbReference type="NCBI Taxonomy" id="34506"/>
    <lineage>
        <taxon>Eukaryota</taxon>
        <taxon>Metazoa</taxon>
        <taxon>Ecdysozoa</taxon>
        <taxon>Nematoda</taxon>
        <taxon>Chromadorea</taxon>
        <taxon>Rhabditida</taxon>
        <taxon>Tylenchina</taxon>
        <taxon>Panagrolaimomorpha</taxon>
        <taxon>Strongyloidoidea</taxon>
        <taxon>Strongyloididae</taxon>
        <taxon>Strongyloides</taxon>
    </lineage>
</organism>
<comment type="similarity">
    <text evidence="2">Belongs to the pterin-4-alpha-carbinolamine dehydratase family.</text>
</comment>
<dbReference type="OMA" id="WAEKWNH"/>
<dbReference type="InterPro" id="IPR001533">
    <property type="entry name" value="Pterin_deHydtase"/>
</dbReference>
<comment type="catalytic activity">
    <reaction evidence="1">
        <text>(4aS,6R)-4a-hydroxy-L-erythro-5,6,7,8-tetrahydrobiopterin = (6R)-L-erythro-6,7-dihydrobiopterin + H2O</text>
        <dbReference type="Rhea" id="RHEA:11920"/>
        <dbReference type="ChEBI" id="CHEBI:15377"/>
        <dbReference type="ChEBI" id="CHEBI:15642"/>
        <dbReference type="ChEBI" id="CHEBI:43120"/>
        <dbReference type="EC" id="4.2.1.96"/>
    </reaction>
</comment>
<keyword evidence="4" id="KW-0456">Lyase</keyword>
<accession>A0A090LCH6</accession>
<dbReference type="CTD" id="36378182"/>
<dbReference type="RefSeq" id="XP_024505018.1">
    <property type="nucleotide sequence ID" value="XM_024651330.1"/>
</dbReference>
<dbReference type="GO" id="GO:0008124">
    <property type="term" value="F:4-alpha-hydroxytetrahydrobiopterin dehydratase activity"/>
    <property type="evidence" value="ECO:0007669"/>
    <property type="project" value="UniProtKB-EC"/>
</dbReference>
<evidence type="ECO:0000256" key="2">
    <source>
        <dbReference type="ARBA" id="ARBA00006472"/>
    </source>
</evidence>
<proteinExistence type="inferred from homology"/>